<reference evidence="1" key="1">
    <citation type="submission" date="2022-07" db="EMBL/GenBank/DDBJ databases">
        <title>Genome Sequence of Lecanicillium saksenae.</title>
        <authorList>
            <person name="Buettner E."/>
        </authorList>
    </citation>
    <scope>NUCLEOTIDE SEQUENCE</scope>
    <source>
        <strain evidence="1">VT-O1</strain>
    </source>
</reference>
<keyword evidence="2" id="KW-1185">Reference proteome</keyword>
<proteinExistence type="predicted"/>
<protein>
    <submittedName>
        <fullName evidence="1">Uncharacterized protein</fullName>
    </submittedName>
</protein>
<sequence length="125" mass="14560">MELEANMSGRLPRERMAELRRGTMLRQRLETEIAETSTSLRGVEEDLRYQYQQLQYIQSSDDDAAGRQRQLVYWQATVNQSEAHVSMLRRRLAVALQDLRDFEEATAEVNEEANREEENRNAGPS</sequence>
<organism evidence="1 2">
    <name type="scientific">Lecanicillium saksenae</name>
    <dbReference type="NCBI Taxonomy" id="468837"/>
    <lineage>
        <taxon>Eukaryota</taxon>
        <taxon>Fungi</taxon>
        <taxon>Dikarya</taxon>
        <taxon>Ascomycota</taxon>
        <taxon>Pezizomycotina</taxon>
        <taxon>Sordariomycetes</taxon>
        <taxon>Hypocreomycetidae</taxon>
        <taxon>Hypocreales</taxon>
        <taxon>Cordycipitaceae</taxon>
        <taxon>Lecanicillium</taxon>
    </lineage>
</organism>
<dbReference type="EMBL" id="JANAKD010000392">
    <property type="protein sequence ID" value="KAJ3494305.1"/>
    <property type="molecule type" value="Genomic_DNA"/>
</dbReference>
<gene>
    <name evidence="1" type="ORF">NLG97_g4171</name>
</gene>
<comment type="caution">
    <text evidence="1">The sequence shown here is derived from an EMBL/GenBank/DDBJ whole genome shotgun (WGS) entry which is preliminary data.</text>
</comment>
<evidence type="ECO:0000313" key="2">
    <source>
        <dbReference type="Proteomes" id="UP001148737"/>
    </source>
</evidence>
<accession>A0ACC1QZ87</accession>
<name>A0ACC1QZ87_9HYPO</name>
<dbReference type="Proteomes" id="UP001148737">
    <property type="component" value="Unassembled WGS sequence"/>
</dbReference>
<evidence type="ECO:0000313" key="1">
    <source>
        <dbReference type="EMBL" id="KAJ3494305.1"/>
    </source>
</evidence>